<comment type="caution">
    <text evidence="2">The sequence shown here is derived from an EMBL/GenBank/DDBJ whole genome shotgun (WGS) entry which is preliminary data.</text>
</comment>
<dbReference type="CDD" id="cd00761">
    <property type="entry name" value="Glyco_tranf_GTA_type"/>
    <property type="match status" value="1"/>
</dbReference>
<dbReference type="RefSeq" id="WP_209686855.1">
    <property type="nucleotide sequence ID" value="NZ_JAGGLU010000006.1"/>
</dbReference>
<sequence length="329" mass="38516">MEISYIIPAHNCENTIMRTVKSIQANNDKQQYEIIIVENGSTDNTKKVLQKMLASFTNIFLFHSKKGVSNARNLGIKKARGKWLCFVDADDYIVSTPICNDNVDLVIFDYLVGNKDKKLFTSSQSIDDKAGIFELKNEFLSNPTRYMTVWSKLLKNTIIKENQIFFDPKLQVAEDSDFFYRYLKFCKSVLEIEKPFYHYSIDNESTIRSAKSAIVSQYIQSMQKMRLYKKDNRDSSSAINKYILIHQNVSIVRGVFNRSDISFIDKIIKEKKIRQNIVYKEALKEESIFSLCKVRFLPQLFFKVHLGIMADILYELRAKYNEKRQNNQR</sequence>
<dbReference type="Pfam" id="PF00535">
    <property type="entry name" value="Glycos_transf_2"/>
    <property type="match status" value="1"/>
</dbReference>
<gene>
    <name evidence="2" type="ORF">J2Z60_001285</name>
</gene>
<evidence type="ECO:0000259" key="1">
    <source>
        <dbReference type="Pfam" id="PF00535"/>
    </source>
</evidence>
<keyword evidence="3" id="KW-1185">Reference proteome</keyword>
<proteinExistence type="predicted"/>
<dbReference type="InterPro" id="IPR029044">
    <property type="entry name" value="Nucleotide-diphossugar_trans"/>
</dbReference>
<dbReference type="Proteomes" id="UP001519292">
    <property type="component" value="Unassembled WGS sequence"/>
</dbReference>
<dbReference type="InterPro" id="IPR001173">
    <property type="entry name" value="Glyco_trans_2-like"/>
</dbReference>
<evidence type="ECO:0000313" key="2">
    <source>
        <dbReference type="EMBL" id="MBP2058108.1"/>
    </source>
</evidence>
<dbReference type="Gene3D" id="3.90.550.10">
    <property type="entry name" value="Spore Coat Polysaccharide Biosynthesis Protein SpsA, Chain A"/>
    <property type="match status" value="1"/>
</dbReference>
<name>A0ABS4MEQ5_9LACO</name>
<feature type="domain" description="Glycosyltransferase 2-like" evidence="1">
    <location>
        <begin position="4"/>
        <end position="93"/>
    </location>
</feature>
<protein>
    <submittedName>
        <fullName evidence="2">Glycosyltransferase involved in cell wall biosynthesis</fullName>
    </submittedName>
</protein>
<evidence type="ECO:0000313" key="3">
    <source>
        <dbReference type="Proteomes" id="UP001519292"/>
    </source>
</evidence>
<reference evidence="2 3" key="1">
    <citation type="submission" date="2021-03" db="EMBL/GenBank/DDBJ databases">
        <title>Genomic Encyclopedia of Type Strains, Phase IV (KMG-IV): sequencing the most valuable type-strain genomes for metagenomic binning, comparative biology and taxonomic classification.</title>
        <authorList>
            <person name="Goeker M."/>
        </authorList>
    </citation>
    <scope>NUCLEOTIDE SEQUENCE [LARGE SCALE GENOMIC DNA]</scope>
    <source>
        <strain evidence="2 3">DSM 101872</strain>
    </source>
</reference>
<dbReference type="SUPFAM" id="SSF53448">
    <property type="entry name" value="Nucleotide-diphospho-sugar transferases"/>
    <property type="match status" value="1"/>
</dbReference>
<accession>A0ABS4MEQ5</accession>
<organism evidence="2 3">
    <name type="scientific">Lactobacillus colini</name>
    <dbReference type="NCBI Taxonomy" id="1819254"/>
    <lineage>
        <taxon>Bacteria</taxon>
        <taxon>Bacillati</taxon>
        <taxon>Bacillota</taxon>
        <taxon>Bacilli</taxon>
        <taxon>Lactobacillales</taxon>
        <taxon>Lactobacillaceae</taxon>
        <taxon>Lactobacillus</taxon>
    </lineage>
</organism>
<dbReference type="EMBL" id="JAGGLU010000006">
    <property type="protein sequence ID" value="MBP2058108.1"/>
    <property type="molecule type" value="Genomic_DNA"/>
</dbReference>
<dbReference type="PANTHER" id="PTHR22916">
    <property type="entry name" value="GLYCOSYLTRANSFERASE"/>
    <property type="match status" value="1"/>
</dbReference>